<dbReference type="GO" id="GO:0030170">
    <property type="term" value="F:pyridoxal phosphate binding"/>
    <property type="evidence" value="ECO:0007669"/>
    <property type="project" value="InterPro"/>
</dbReference>
<comment type="similarity">
    <text evidence="5">Belongs to the class-III pyridoxal-phosphate-dependent aminotransferase family.</text>
</comment>
<dbReference type="InterPro" id="IPR015424">
    <property type="entry name" value="PyrdxlP-dep_Trfase"/>
</dbReference>
<keyword evidence="3 6" id="KW-0808">Transferase</keyword>
<comment type="caution">
    <text evidence="6">The sequence shown here is derived from an EMBL/GenBank/DDBJ whole genome shotgun (WGS) entry which is preliminary data.</text>
</comment>
<evidence type="ECO:0000256" key="3">
    <source>
        <dbReference type="ARBA" id="ARBA00022679"/>
    </source>
</evidence>
<organism evidence="6 7">
    <name type="scientific">Pelobium manganitolerans</name>
    <dbReference type="NCBI Taxonomy" id="1842495"/>
    <lineage>
        <taxon>Bacteria</taxon>
        <taxon>Pseudomonadati</taxon>
        <taxon>Bacteroidota</taxon>
        <taxon>Sphingobacteriia</taxon>
        <taxon>Sphingobacteriales</taxon>
        <taxon>Sphingobacteriaceae</taxon>
        <taxon>Pelobium</taxon>
    </lineage>
</organism>
<dbReference type="InterPro" id="IPR050103">
    <property type="entry name" value="Class-III_PLP-dep_AT"/>
</dbReference>
<dbReference type="EMBL" id="MBTA01000012">
    <property type="protein sequence ID" value="RKD17211.1"/>
    <property type="molecule type" value="Genomic_DNA"/>
</dbReference>
<dbReference type="InterPro" id="IPR015421">
    <property type="entry name" value="PyrdxlP-dep_Trfase_major"/>
</dbReference>
<dbReference type="OrthoDB" id="9801052at2"/>
<dbReference type="GO" id="GO:0008483">
    <property type="term" value="F:transaminase activity"/>
    <property type="evidence" value="ECO:0007669"/>
    <property type="project" value="UniProtKB-KW"/>
</dbReference>
<reference evidence="6 7" key="1">
    <citation type="submission" date="2016-07" db="EMBL/GenBank/DDBJ databases">
        <title>Genome of Pelobium manganitolerans.</title>
        <authorList>
            <person name="Wu S."/>
            <person name="Wang G."/>
        </authorList>
    </citation>
    <scope>NUCLEOTIDE SEQUENCE [LARGE SCALE GENOMIC DNA]</scope>
    <source>
        <strain evidence="6 7">YS-25</strain>
    </source>
</reference>
<dbReference type="GO" id="GO:0042802">
    <property type="term" value="F:identical protein binding"/>
    <property type="evidence" value="ECO:0007669"/>
    <property type="project" value="TreeGrafter"/>
</dbReference>
<dbReference type="PANTHER" id="PTHR11986:SF79">
    <property type="entry name" value="ACETYLORNITHINE AMINOTRANSFERASE, MITOCHONDRIAL"/>
    <property type="match status" value="1"/>
</dbReference>
<evidence type="ECO:0000313" key="7">
    <source>
        <dbReference type="Proteomes" id="UP000283433"/>
    </source>
</evidence>
<dbReference type="Proteomes" id="UP000283433">
    <property type="component" value="Unassembled WGS sequence"/>
</dbReference>
<dbReference type="AlphaFoldDB" id="A0A419S7F0"/>
<dbReference type="Gene3D" id="3.90.1150.10">
    <property type="entry name" value="Aspartate Aminotransferase, domain 1"/>
    <property type="match status" value="1"/>
</dbReference>
<keyword evidence="7" id="KW-1185">Reference proteome</keyword>
<proteinExistence type="inferred from homology"/>
<keyword evidence="2 6" id="KW-0032">Aminotransferase</keyword>
<evidence type="ECO:0000256" key="2">
    <source>
        <dbReference type="ARBA" id="ARBA00022576"/>
    </source>
</evidence>
<name>A0A419S7F0_9SPHI</name>
<dbReference type="InterPro" id="IPR015422">
    <property type="entry name" value="PyrdxlP-dep_Trfase_small"/>
</dbReference>
<dbReference type="Pfam" id="PF00202">
    <property type="entry name" value="Aminotran_3"/>
    <property type="match status" value="1"/>
</dbReference>
<dbReference type="PIRSF" id="PIRSF000521">
    <property type="entry name" value="Transaminase_4ab_Lys_Orn"/>
    <property type="match status" value="1"/>
</dbReference>
<evidence type="ECO:0000256" key="1">
    <source>
        <dbReference type="ARBA" id="ARBA00001933"/>
    </source>
</evidence>
<dbReference type="InterPro" id="IPR005814">
    <property type="entry name" value="Aminotrans_3"/>
</dbReference>
<dbReference type="SUPFAM" id="SSF53383">
    <property type="entry name" value="PLP-dependent transferases"/>
    <property type="match status" value="1"/>
</dbReference>
<keyword evidence="4 5" id="KW-0663">Pyridoxal phosphate</keyword>
<gene>
    <name evidence="6" type="ORF">BCY91_03465</name>
</gene>
<dbReference type="PANTHER" id="PTHR11986">
    <property type="entry name" value="AMINOTRANSFERASE CLASS III"/>
    <property type="match status" value="1"/>
</dbReference>
<accession>A0A419S7F0</accession>
<dbReference type="Gene3D" id="3.40.640.10">
    <property type="entry name" value="Type I PLP-dependent aspartate aminotransferase-like (Major domain)"/>
    <property type="match status" value="1"/>
</dbReference>
<dbReference type="CDD" id="cd00610">
    <property type="entry name" value="OAT_like"/>
    <property type="match status" value="1"/>
</dbReference>
<comment type="cofactor">
    <cofactor evidence="1">
        <name>pyridoxal 5'-phosphate</name>
        <dbReference type="ChEBI" id="CHEBI:597326"/>
    </cofactor>
</comment>
<dbReference type="RefSeq" id="WP_120181404.1">
    <property type="nucleotide sequence ID" value="NZ_MBTA01000012.1"/>
</dbReference>
<evidence type="ECO:0000313" key="6">
    <source>
        <dbReference type="EMBL" id="RKD17211.1"/>
    </source>
</evidence>
<sequence>MKLFDVYPINHINIVKGQGCLVWDNLGQEYLDLYGGHAVISIGHTHPHYVARLTEQLNKIGFYSNSVEVPLQVQLAEKLGRISGREDYQLFLCNSGAEANENALKLASFANGRKKIVAFTKAFHGRTSLAVAATDNPKIVAPVNENPNIIRLPFNDSDALKAVFDDEGEEICAVIIEGIQGVGGIQVASAEFLQAIRNLCNQHGAYFIADAVQCGYGRSGKFYSQDYAAVDADIYSMAKGMGNGFPIGAISISPNLKPWHGMLGTTFGGNHLACAAALAVLDVMEQENLMANASKVGDYLITELKKFDKVLEVRGRGLMIGIDLPPELSHVRKELLEKHHIFTGTASPNVIRLLPPLNLTQAYADRFLEAFAKSI</sequence>
<protein>
    <submittedName>
        <fullName evidence="6">Acetylornithine aminotransferase</fullName>
    </submittedName>
</protein>
<evidence type="ECO:0000256" key="5">
    <source>
        <dbReference type="RuleBase" id="RU003560"/>
    </source>
</evidence>
<dbReference type="FunFam" id="3.40.640.10:FF:000100">
    <property type="entry name" value="Putative acetylornithine aminotransferase"/>
    <property type="match status" value="1"/>
</dbReference>
<evidence type="ECO:0000256" key="4">
    <source>
        <dbReference type="ARBA" id="ARBA00022898"/>
    </source>
</evidence>